<evidence type="ECO:0000313" key="1">
    <source>
        <dbReference type="EMBL" id="GBN18549.1"/>
    </source>
</evidence>
<keyword evidence="2" id="KW-1185">Reference proteome</keyword>
<evidence type="ECO:0000313" key="2">
    <source>
        <dbReference type="Proteomes" id="UP000499080"/>
    </source>
</evidence>
<dbReference type="EMBL" id="BGPR01006388">
    <property type="protein sequence ID" value="GBN18549.1"/>
    <property type="molecule type" value="Genomic_DNA"/>
</dbReference>
<dbReference type="AlphaFoldDB" id="A0A4Y2LVP0"/>
<protein>
    <submittedName>
        <fullName evidence="1">Uncharacterized protein</fullName>
    </submittedName>
</protein>
<sequence length="131" mass="15040">MAVPGEDSRIINPLMPSFFHLAVVKVALPLFNDFDIKSLMSAFTDIQQKNSARFNEGCQNYLKANTAEAKLQFIPAHLRERVLNAVKGLHWAVRRWKCDHSAILTIKVEKCIFNWRSDGTINKLKQLNNWS</sequence>
<gene>
    <name evidence="1" type="ORF">AVEN_162310_1</name>
</gene>
<name>A0A4Y2LVP0_ARAVE</name>
<dbReference type="Proteomes" id="UP000499080">
    <property type="component" value="Unassembled WGS sequence"/>
</dbReference>
<comment type="caution">
    <text evidence="1">The sequence shown here is derived from an EMBL/GenBank/DDBJ whole genome shotgun (WGS) entry which is preliminary data.</text>
</comment>
<organism evidence="1 2">
    <name type="scientific">Araneus ventricosus</name>
    <name type="common">Orbweaver spider</name>
    <name type="synonym">Epeira ventricosa</name>
    <dbReference type="NCBI Taxonomy" id="182803"/>
    <lineage>
        <taxon>Eukaryota</taxon>
        <taxon>Metazoa</taxon>
        <taxon>Ecdysozoa</taxon>
        <taxon>Arthropoda</taxon>
        <taxon>Chelicerata</taxon>
        <taxon>Arachnida</taxon>
        <taxon>Araneae</taxon>
        <taxon>Araneomorphae</taxon>
        <taxon>Entelegynae</taxon>
        <taxon>Araneoidea</taxon>
        <taxon>Araneidae</taxon>
        <taxon>Araneus</taxon>
    </lineage>
</organism>
<proteinExistence type="predicted"/>
<reference evidence="1 2" key="1">
    <citation type="journal article" date="2019" name="Sci. Rep.">
        <title>Orb-weaving spider Araneus ventricosus genome elucidates the spidroin gene catalogue.</title>
        <authorList>
            <person name="Kono N."/>
            <person name="Nakamura H."/>
            <person name="Ohtoshi R."/>
            <person name="Moran D.A.P."/>
            <person name="Shinohara A."/>
            <person name="Yoshida Y."/>
            <person name="Fujiwara M."/>
            <person name="Mori M."/>
            <person name="Tomita M."/>
            <person name="Arakawa K."/>
        </authorList>
    </citation>
    <scope>NUCLEOTIDE SEQUENCE [LARGE SCALE GENOMIC DNA]</scope>
</reference>
<accession>A0A4Y2LVP0</accession>